<dbReference type="Proteomes" id="UP001151516">
    <property type="component" value="Unassembled WGS sequence"/>
</dbReference>
<dbReference type="OrthoDB" id="5584209at2759"/>
<keyword evidence="2" id="KW-1185">Reference proteome</keyword>
<accession>A0A9W8G9M7</accession>
<dbReference type="EMBL" id="JANBTX010000308">
    <property type="protein sequence ID" value="KAJ2683226.1"/>
    <property type="molecule type" value="Genomic_DNA"/>
</dbReference>
<sequence>MISSFTQVSLSPARLDDIRRGVGVYKSTWADLRQEYPPAKSCFAPLNFRVSSWSGITTEDVTGLGNDIDADEAYSQAGAMLAYGLDIIRSAVDGPTVDKGLVLQAGDLLATLCATIMDTRDRHRDSVNKAVAEKIGAFGCILDNLGNLPPTGGTFHYLDGTER</sequence>
<gene>
    <name evidence="1" type="ORF">IWW39_005613</name>
</gene>
<dbReference type="AlphaFoldDB" id="A0A9W8G9M7"/>
<reference evidence="1" key="1">
    <citation type="submission" date="2022-07" db="EMBL/GenBank/DDBJ databases">
        <title>Phylogenomic reconstructions and comparative analyses of Kickxellomycotina fungi.</title>
        <authorList>
            <person name="Reynolds N.K."/>
            <person name="Stajich J.E."/>
            <person name="Barry K."/>
            <person name="Grigoriev I.V."/>
            <person name="Crous P."/>
            <person name="Smith M.E."/>
        </authorList>
    </citation>
    <scope>NUCLEOTIDE SEQUENCE</scope>
    <source>
        <strain evidence="1">CBS 109367</strain>
    </source>
</reference>
<protein>
    <submittedName>
        <fullName evidence="1">Uncharacterized protein</fullName>
    </submittedName>
</protein>
<feature type="non-terminal residue" evidence="1">
    <location>
        <position position="163"/>
    </location>
</feature>
<proteinExistence type="predicted"/>
<name>A0A9W8G9M7_9FUNG</name>
<organism evidence="1 2">
    <name type="scientific">Coemansia spiralis</name>
    <dbReference type="NCBI Taxonomy" id="417178"/>
    <lineage>
        <taxon>Eukaryota</taxon>
        <taxon>Fungi</taxon>
        <taxon>Fungi incertae sedis</taxon>
        <taxon>Zoopagomycota</taxon>
        <taxon>Kickxellomycotina</taxon>
        <taxon>Kickxellomycetes</taxon>
        <taxon>Kickxellales</taxon>
        <taxon>Kickxellaceae</taxon>
        <taxon>Coemansia</taxon>
    </lineage>
</organism>
<comment type="caution">
    <text evidence="1">The sequence shown here is derived from an EMBL/GenBank/DDBJ whole genome shotgun (WGS) entry which is preliminary data.</text>
</comment>
<evidence type="ECO:0000313" key="1">
    <source>
        <dbReference type="EMBL" id="KAJ2683226.1"/>
    </source>
</evidence>
<evidence type="ECO:0000313" key="2">
    <source>
        <dbReference type="Proteomes" id="UP001151516"/>
    </source>
</evidence>